<dbReference type="Gene3D" id="3.40.605.10">
    <property type="entry name" value="Aldehyde Dehydrogenase, Chain A, domain 1"/>
    <property type="match status" value="1"/>
</dbReference>
<evidence type="ECO:0000259" key="4">
    <source>
        <dbReference type="Pfam" id="PF00171"/>
    </source>
</evidence>
<evidence type="ECO:0000256" key="3">
    <source>
        <dbReference type="RuleBase" id="RU003345"/>
    </source>
</evidence>
<dbReference type="InterPro" id="IPR016161">
    <property type="entry name" value="Ald_DH/histidinol_DH"/>
</dbReference>
<dbReference type="PANTHER" id="PTHR43353">
    <property type="entry name" value="SUCCINATE-SEMIALDEHYDE DEHYDROGENASE, MITOCHONDRIAL"/>
    <property type="match status" value="1"/>
</dbReference>
<dbReference type="RefSeq" id="WP_377567750.1">
    <property type="nucleotide sequence ID" value="NZ_JBHTMP010000006.1"/>
</dbReference>
<comment type="similarity">
    <text evidence="3">Belongs to the aldehyde dehydrogenase family.</text>
</comment>
<dbReference type="InterPro" id="IPR029510">
    <property type="entry name" value="Ald_DH_CS_GLU"/>
</dbReference>
<evidence type="ECO:0000256" key="2">
    <source>
        <dbReference type="PROSITE-ProRule" id="PRU10007"/>
    </source>
</evidence>
<dbReference type="InterPro" id="IPR050740">
    <property type="entry name" value="Aldehyde_DH_Superfamily"/>
</dbReference>
<dbReference type="CDD" id="cd07103">
    <property type="entry name" value="ALDH_F5_SSADH_GabD"/>
    <property type="match status" value="1"/>
</dbReference>
<keyword evidence="1 3" id="KW-0560">Oxidoreductase</keyword>
<dbReference type="Proteomes" id="UP001597260">
    <property type="component" value="Unassembled WGS sequence"/>
</dbReference>
<dbReference type="PROSITE" id="PS00070">
    <property type="entry name" value="ALDEHYDE_DEHYDR_CYS"/>
    <property type="match status" value="1"/>
</dbReference>
<gene>
    <name evidence="5" type="ORF">ACFQ4H_05775</name>
</gene>
<reference evidence="6" key="1">
    <citation type="journal article" date="2019" name="Int. J. Syst. Evol. Microbiol.">
        <title>The Global Catalogue of Microorganisms (GCM) 10K type strain sequencing project: providing services to taxonomists for standard genome sequencing and annotation.</title>
        <authorList>
            <consortium name="The Broad Institute Genomics Platform"/>
            <consortium name="The Broad Institute Genome Sequencing Center for Infectious Disease"/>
            <person name="Wu L."/>
            <person name="Ma J."/>
        </authorList>
    </citation>
    <scope>NUCLEOTIDE SEQUENCE [LARGE SCALE GENOMIC DNA]</scope>
    <source>
        <strain evidence="6">JCM 31037</strain>
    </source>
</reference>
<proteinExistence type="inferred from homology"/>
<dbReference type="SUPFAM" id="SSF53720">
    <property type="entry name" value="ALDH-like"/>
    <property type="match status" value="1"/>
</dbReference>
<dbReference type="InterPro" id="IPR016163">
    <property type="entry name" value="Ald_DH_C"/>
</dbReference>
<protein>
    <submittedName>
        <fullName evidence="5">NAD-dependent succinate-semialdehyde dehydrogenase</fullName>
        <ecNumber evidence="5">1.2.1.-</ecNumber>
    </submittedName>
</protein>
<sequence>MIDIDVPHLLATTPTRLFVGGRWRPAADGGETAVVSPADGQTLVRVASATPADGVAALDAAVAAAPDWAATAPRTRSEVLRRAYDLLTQRTAQFATLITLEMGKPLAESRAEVAYAAEFLRWFSEEAVRIAGRYQTAPNGRSRLLITRRPVGPCLFITPWNFPLAMATRKIGPALAAGCTSVLKPAAQTPLTALAFAALLAEAGLPDGVLNVIPTADAREVTGPLVADRRLRKLSFTGSTTVGRALLRQAAENVLRTSMELGGNAPFVVFDDADLDAAVAGAEQAKLRNMGEACTAANRFIVHESVATAFATRLAAKFSSLSLGSGLAQDTQVGPLVDGNARDSVHELVADAITRGAVAATGGELPDGAGFFYPPTVLTGVPADARLLHEEIFGPVAPIVTFRTEAEAIALANDSDYGLAGYVYTRDLARALRMSEHIEVGMLGINQGVISDPAAPFGGLKQSGLGREGGSEGIDEYLETVYVNLAEPGQPS</sequence>
<dbReference type="PROSITE" id="PS00687">
    <property type="entry name" value="ALDEHYDE_DEHYDR_GLU"/>
    <property type="match status" value="1"/>
</dbReference>
<dbReference type="EC" id="1.2.1.-" evidence="5"/>
<dbReference type="PANTHER" id="PTHR43353:SF5">
    <property type="entry name" value="SUCCINATE-SEMIALDEHYDE DEHYDROGENASE, MITOCHONDRIAL"/>
    <property type="match status" value="1"/>
</dbReference>
<dbReference type="GO" id="GO:0016491">
    <property type="term" value="F:oxidoreductase activity"/>
    <property type="evidence" value="ECO:0007669"/>
    <property type="project" value="UniProtKB-KW"/>
</dbReference>
<accession>A0ABW3Y824</accession>
<evidence type="ECO:0000313" key="5">
    <source>
        <dbReference type="EMBL" id="MFD1320598.1"/>
    </source>
</evidence>
<dbReference type="InterPro" id="IPR016162">
    <property type="entry name" value="Ald_DH_N"/>
</dbReference>
<dbReference type="Pfam" id="PF00171">
    <property type="entry name" value="Aldedh"/>
    <property type="match status" value="1"/>
</dbReference>
<dbReference type="InterPro" id="IPR016160">
    <property type="entry name" value="Ald_DH_CS_CYS"/>
</dbReference>
<comment type="caution">
    <text evidence="5">The sequence shown here is derived from an EMBL/GenBank/DDBJ whole genome shotgun (WGS) entry which is preliminary data.</text>
</comment>
<keyword evidence="6" id="KW-1185">Reference proteome</keyword>
<evidence type="ECO:0000256" key="1">
    <source>
        <dbReference type="ARBA" id="ARBA00023002"/>
    </source>
</evidence>
<feature type="active site" evidence="2">
    <location>
        <position position="260"/>
    </location>
</feature>
<evidence type="ECO:0000313" key="6">
    <source>
        <dbReference type="Proteomes" id="UP001597260"/>
    </source>
</evidence>
<dbReference type="Gene3D" id="3.40.309.10">
    <property type="entry name" value="Aldehyde Dehydrogenase, Chain A, domain 2"/>
    <property type="match status" value="1"/>
</dbReference>
<feature type="domain" description="Aldehyde dehydrogenase" evidence="4">
    <location>
        <begin position="23"/>
        <end position="481"/>
    </location>
</feature>
<organism evidence="5 6">
    <name type="scientific">Micromonospora sonneratiae</name>
    <dbReference type="NCBI Taxonomy" id="1184706"/>
    <lineage>
        <taxon>Bacteria</taxon>
        <taxon>Bacillati</taxon>
        <taxon>Actinomycetota</taxon>
        <taxon>Actinomycetes</taxon>
        <taxon>Micromonosporales</taxon>
        <taxon>Micromonosporaceae</taxon>
        <taxon>Micromonospora</taxon>
    </lineage>
</organism>
<dbReference type="EMBL" id="JBHTMP010000006">
    <property type="protein sequence ID" value="MFD1320598.1"/>
    <property type="molecule type" value="Genomic_DNA"/>
</dbReference>
<dbReference type="InterPro" id="IPR015590">
    <property type="entry name" value="Aldehyde_DH_dom"/>
</dbReference>
<name>A0ABW3Y824_9ACTN</name>